<gene>
    <name evidence="3" type="primary">ftsL_1</name>
    <name evidence="3" type="ORF">BWY43_00210</name>
</gene>
<name>A0A1V5SEV5_9BACT</name>
<dbReference type="Proteomes" id="UP000485367">
    <property type="component" value="Unassembled WGS sequence"/>
</dbReference>
<keyword evidence="3" id="KW-0131">Cell cycle</keyword>
<reference evidence="3" key="1">
    <citation type="submission" date="2017-02" db="EMBL/GenBank/DDBJ databases">
        <title>Delving into the versatile metabolic prowess of the omnipresent phylum Bacteroidetes.</title>
        <authorList>
            <person name="Nobu M.K."/>
            <person name="Mei R."/>
            <person name="Narihiro T."/>
            <person name="Kuroda K."/>
            <person name="Liu W.-T."/>
        </authorList>
    </citation>
    <scope>NUCLEOTIDE SEQUENCE</scope>
    <source>
        <strain evidence="3">ADurb.Bin280</strain>
    </source>
</reference>
<comment type="caution">
    <text evidence="3">The sequence shown here is derived from an EMBL/GenBank/DDBJ whole genome shotgun (WGS) entry which is preliminary data.</text>
</comment>
<keyword evidence="2" id="KW-0812">Transmembrane</keyword>
<keyword evidence="2" id="KW-0472">Membrane</keyword>
<keyword evidence="1" id="KW-0175">Coiled coil</keyword>
<evidence type="ECO:0000313" key="3">
    <source>
        <dbReference type="EMBL" id="OQA53056.1"/>
    </source>
</evidence>
<accession>A0A1V5SEV5</accession>
<dbReference type="GO" id="GO:0051301">
    <property type="term" value="P:cell division"/>
    <property type="evidence" value="ECO:0007669"/>
    <property type="project" value="UniProtKB-KW"/>
</dbReference>
<evidence type="ECO:0000256" key="2">
    <source>
        <dbReference type="SAM" id="Phobius"/>
    </source>
</evidence>
<organism evidence="3">
    <name type="scientific">candidate division WS2 bacterium ADurb.Bin280</name>
    <dbReference type="NCBI Taxonomy" id="1852829"/>
    <lineage>
        <taxon>Bacteria</taxon>
        <taxon>candidate division WS2</taxon>
    </lineage>
</organism>
<feature type="coiled-coil region" evidence="1">
    <location>
        <begin position="58"/>
        <end position="85"/>
    </location>
</feature>
<evidence type="ECO:0000256" key="1">
    <source>
        <dbReference type="SAM" id="Coils"/>
    </source>
</evidence>
<keyword evidence="2" id="KW-1133">Transmembrane helix</keyword>
<dbReference type="EMBL" id="MWBO01000012">
    <property type="protein sequence ID" value="OQA53056.1"/>
    <property type="molecule type" value="Genomic_DNA"/>
</dbReference>
<sequence length="102" mass="11660">MFFVGKRSDNLGVRKRSAQRRVFLGPNSLKFLVLFIICAFSIFYLSQSSQSAARNYAVSDLEQQKKDVIAETERLEVEANRLKALSIIQEKAQEKGMEQESQ</sequence>
<feature type="transmembrane region" description="Helical" evidence="2">
    <location>
        <begin position="21"/>
        <end position="45"/>
    </location>
</feature>
<dbReference type="AlphaFoldDB" id="A0A1V5SEV5"/>
<protein>
    <submittedName>
        <fullName evidence="3">Cell division protein FtsL</fullName>
    </submittedName>
</protein>
<keyword evidence="3" id="KW-0132">Cell division</keyword>
<proteinExistence type="predicted"/>